<dbReference type="InterPro" id="IPR036291">
    <property type="entry name" value="NAD(P)-bd_dom_sf"/>
</dbReference>
<dbReference type="InParanoid" id="W2RR61"/>
<dbReference type="Gene3D" id="3.40.50.720">
    <property type="entry name" value="NAD(P)-binding Rossmann-like Domain"/>
    <property type="match status" value="1"/>
</dbReference>
<dbReference type="PANTHER" id="PTHR47534:SF3">
    <property type="entry name" value="ALCOHOL DEHYDROGENASE-LIKE C-TERMINAL DOMAIN-CONTAINING PROTEIN"/>
    <property type="match status" value="1"/>
</dbReference>
<dbReference type="AlphaFoldDB" id="W2RR61"/>
<dbReference type="SUPFAM" id="SSF51735">
    <property type="entry name" value="NAD(P)-binding Rossmann-fold domains"/>
    <property type="match status" value="1"/>
</dbReference>
<evidence type="ECO:0000313" key="2">
    <source>
        <dbReference type="EMBL" id="ETN38996.1"/>
    </source>
</evidence>
<dbReference type="Proteomes" id="UP000030752">
    <property type="component" value="Unassembled WGS sequence"/>
</dbReference>
<dbReference type="eggNOG" id="KOG1208">
    <property type="taxonomic scope" value="Eukaryota"/>
</dbReference>
<dbReference type="InterPro" id="IPR052228">
    <property type="entry name" value="Sec_Metab_Biosynth_Oxidored"/>
</dbReference>
<sequence length="286" mass="31719">MGTRTLVVGGTAGIGYGLACRIAAANSSSSVIISGRSEPDKLPHPNIEFRPLDASSMCQIKRYTDAFKSAEEQKLDFLIMSQAIMTTASRTETPEGIDYKMALHYFGKQLLIRELLPVLQPNAKIIIVLDGRLGDHTKLNWDDLDLKNHFSLSNAAQHCMVMNDAMIQYHATQQLQPQHGTGKRHFMHVFPGAVKTNIWKGLPWYLQPLMRGAGAALGADPQVYAQKLLDSAAICATESEAEGRFWSNIDNKHRLIRDKNVFTEAEMAKIAAHTWSIVDTAIRNTS</sequence>
<name>W2RR61_CYPE1</name>
<dbReference type="RefSeq" id="XP_008719585.1">
    <property type="nucleotide sequence ID" value="XM_008721363.1"/>
</dbReference>
<dbReference type="GO" id="GO:0016491">
    <property type="term" value="F:oxidoreductase activity"/>
    <property type="evidence" value="ECO:0007669"/>
    <property type="project" value="UniProtKB-KW"/>
</dbReference>
<dbReference type="PANTHER" id="PTHR47534">
    <property type="entry name" value="YALI0E05731P"/>
    <property type="match status" value="1"/>
</dbReference>
<gene>
    <name evidence="2" type="ORF">HMPREF1541_07038</name>
</gene>
<reference evidence="2 3" key="1">
    <citation type="submission" date="2013-03" db="EMBL/GenBank/DDBJ databases">
        <title>The Genome Sequence of Phialophora europaea CBS 101466.</title>
        <authorList>
            <consortium name="The Broad Institute Genomics Platform"/>
            <person name="Cuomo C."/>
            <person name="de Hoog S."/>
            <person name="Gorbushina A."/>
            <person name="Walker B."/>
            <person name="Young S.K."/>
            <person name="Zeng Q."/>
            <person name="Gargeya S."/>
            <person name="Fitzgerald M."/>
            <person name="Haas B."/>
            <person name="Abouelleil A."/>
            <person name="Allen A.W."/>
            <person name="Alvarado L."/>
            <person name="Arachchi H.M."/>
            <person name="Berlin A.M."/>
            <person name="Chapman S.B."/>
            <person name="Gainer-Dewar J."/>
            <person name="Goldberg J."/>
            <person name="Griggs A."/>
            <person name="Gujja S."/>
            <person name="Hansen M."/>
            <person name="Howarth C."/>
            <person name="Imamovic A."/>
            <person name="Ireland A."/>
            <person name="Larimer J."/>
            <person name="McCowan C."/>
            <person name="Murphy C."/>
            <person name="Pearson M."/>
            <person name="Poon T.W."/>
            <person name="Priest M."/>
            <person name="Roberts A."/>
            <person name="Saif S."/>
            <person name="Shea T."/>
            <person name="Sisk P."/>
            <person name="Sykes S."/>
            <person name="Wortman J."/>
            <person name="Nusbaum C."/>
            <person name="Birren B."/>
        </authorList>
    </citation>
    <scope>NUCLEOTIDE SEQUENCE [LARGE SCALE GENOMIC DNA]</scope>
    <source>
        <strain evidence="2 3">CBS 101466</strain>
    </source>
</reference>
<organism evidence="2 3">
    <name type="scientific">Cyphellophora europaea (strain CBS 101466)</name>
    <name type="common">Phialophora europaea</name>
    <dbReference type="NCBI Taxonomy" id="1220924"/>
    <lineage>
        <taxon>Eukaryota</taxon>
        <taxon>Fungi</taxon>
        <taxon>Dikarya</taxon>
        <taxon>Ascomycota</taxon>
        <taxon>Pezizomycotina</taxon>
        <taxon>Eurotiomycetes</taxon>
        <taxon>Chaetothyriomycetidae</taxon>
        <taxon>Chaetothyriales</taxon>
        <taxon>Cyphellophoraceae</taxon>
        <taxon>Cyphellophora</taxon>
    </lineage>
</organism>
<dbReference type="HOGENOM" id="CLU_044999_1_1_1"/>
<protein>
    <submittedName>
        <fullName evidence="2">Uncharacterized protein</fullName>
    </submittedName>
</protein>
<keyword evidence="3" id="KW-1185">Reference proteome</keyword>
<accession>W2RR61</accession>
<dbReference type="VEuPathDB" id="FungiDB:HMPREF1541_07038"/>
<keyword evidence="1" id="KW-0560">Oxidoreductase</keyword>
<dbReference type="GeneID" id="19974377"/>
<dbReference type="OrthoDB" id="2898509at2759"/>
<dbReference type="STRING" id="1220924.W2RR61"/>
<dbReference type="EMBL" id="KB822722">
    <property type="protein sequence ID" value="ETN38996.1"/>
    <property type="molecule type" value="Genomic_DNA"/>
</dbReference>
<proteinExistence type="predicted"/>
<evidence type="ECO:0000313" key="3">
    <source>
        <dbReference type="Proteomes" id="UP000030752"/>
    </source>
</evidence>
<dbReference type="FunCoup" id="W2RR61">
    <property type="interactions" value="21"/>
</dbReference>
<evidence type="ECO:0000256" key="1">
    <source>
        <dbReference type="ARBA" id="ARBA00023002"/>
    </source>
</evidence>